<dbReference type="InterPro" id="IPR010994">
    <property type="entry name" value="RuvA_2-like"/>
</dbReference>
<feature type="compositionally biased region" description="Pro residues" evidence="1">
    <location>
        <begin position="241"/>
        <end position="257"/>
    </location>
</feature>
<dbReference type="SMART" id="SM00278">
    <property type="entry name" value="HhH1"/>
    <property type="match status" value="2"/>
</dbReference>
<evidence type="ECO:0000256" key="1">
    <source>
        <dbReference type="SAM" id="MobiDB-lite"/>
    </source>
</evidence>
<comment type="caution">
    <text evidence="4">The sequence shown here is derived from an EMBL/GenBank/DDBJ whole genome shotgun (WGS) entry which is preliminary data.</text>
</comment>
<dbReference type="GO" id="GO:0015628">
    <property type="term" value="P:protein secretion by the type II secretion system"/>
    <property type="evidence" value="ECO:0007669"/>
    <property type="project" value="TreeGrafter"/>
</dbReference>
<name>A0A6G4X876_9ACTN</name>
<dbReference type="PANTHER" id="PTHR21180:SF32">
    <property type="entry name" value="ENDONUCLEASE_EXONUCLEASE_PHOSPHATASE FAMILY DOMAIN-CONTAINING PROTEIN 1"/>
    <property type="match status" value="1"/>
</dbReference>
<evidence type="ECO:0000259" key="3">
    <source>
        <dbReference type="SMART" id="SM00278"/>
    </source>
</evidence>
<feature type="compositionally biased region" description="Low complexity" evidence="1">
    <location>
        <begin position="1"/>
        <end position="11"/>
    </location>
</feature>
<reference evidence="4 5" key="1">
    <citation type="submission" date="2020-02" db="EMBL/GenBank/DDBJ databases">
        <title>Whole-genome analyses of novel actinobacteria.</title>
        <authorList>
            <person name="Sahin N."/>
            <person name="Tatar D."/>
        </authorList>
    </citation>
    <scope>NUCLEOTIDE SEQUENCE [LARGE SCALE GENOMIC DNA]</scope>
    <source>
        <strain evidence="4 5">SB3404</strain>
    </source>
</reference>
<sequence>MPRSEAVAAAREAVRRSRERRERDGRGSGERDGHGSGPPDPPSRPPGGTDPPESRTGGKPAGPGTPPEPGQGADAPAAPRLPAGERARLAIRERLPVWLQSRCGMELRTLLALSVVLLVAAGFAVHHFWTGRPQPVAAPERPRGTPAAPAAGEQPSGGPPGSGGTPAAGAPGKRLVIDVVGKVQEPGIQRLPSGARVADALKAAGGLRSGADTSGLNRARPLVDGEQIVVGNGAQDGGAPTPAPGTGPGTTPGPAPGSVPGADGASGAPVSLNSATPEQLETLPGIGPVLAQHIIDYRTEHGGFTSVDQLQEVNGIGERRFADLKSRVSP</sequence>
<keyword evidence="4" id="KW-0238">DNA-binding</keyword>
<dbReference type="AlphaFoldDB" id="A0A6G4X876"/>
<dbReference type="Pfam" id="PF10531">
    <property type="entry name" value="SLBB"/>
    <property type="match status" value="1"/>
</dbReference>
<dbReference type="GO" id="GO:0015627">
    <property type="term" value="C:type II protein secretion system complex"/>
    <property type="evidence" value="ECO:0007669"/>
    <property type="project" value="TreeGrafter"/>
</dbReference>
<dbReference type="InterPro" id="IPR051675">
    <property type="entry name" value="Endo/Exo/Phosphatase_dom_1"/>
</dbReference>
<dbReference type="InterPro" id="IPR004509">
    <property type="entry name" value="Competence_ComEA_HhH"/>
</dbReference>
<keyword evidence="2" id="KW-1133">Transmembrane helix</keyword>
<gene>
    <name evidence="4" type="ORF">G5C65_36610</name>
</gene>
<dbReference type="GO" id="GO:0006281">
    <property type="term" value="P:DNA repair"/>
    <property type="evidence" value="ECO:0007669"/>
    <property type="project" value="InterPro"/>
</dbReference>
<keyword evidence="5" id="KW-1185">Reference proteome</keyword>
<dbReference type="Pfam" id="PF12836">
    <property type="entry name" value="HHH_3"/>
    <property type="match status" value="1"/>
</dbReference>
<protein>
    <submittedName>
        <fullName evidence="4">ComEA family DNA-binding protein</fullName>
    </submittedName>
</protein>
<organism evidence="4 5">
    <name type="scientific">Streptomyces boncukensis</name>
    <dbReference type="NCBI Taxonomy" id="2711219"/>
    <lineage>
        <taxon>Bacteria</taxon>
        <taxon>Bacillati</taxon>
        <taxon>Actinomycetota</taxon>
        <taxon>Actinomycetes</taxon>
        <taxon>Kitasatosporales</taxon>
        <taxon>Streptomycetaceae</taxon>
        <taxon>Streptomyces</taxon>
    </lineage>
</organism>
<feature type="compositionally biased region" description="Low complexity" evidence="1">
    <location>
        <begin position="144"/>
        <end position="156"/>
    </location>
</feature>
<dbReference type="InterPro" id="IPR019554">
    <property type="entry name" value="Soluble_ligand-bd"/>
</dbReference>
<feature type="region of interest" description="Disordered" evidence="1">
    <location>
        <begin position="135"/>
        <end position="171"/>
    </location>
</feature>
<proteinExistence type="predicted"/>
<feature type="transmembrane region" description="Helical" evidence="2">
    <location>
        <begin position="110"/>
        <end position="129"/>
    </location>
</feature>
<dbReference type="PANTHER" id="PTHR21180">
    <property type="entry name" value="ENDONUCLEASE/EXONUCLEASE/PHOSPHATASE FAMILY DOMAIN-CONTAINING PROTEIN 1"/>
    <property type="match status" value="1"/>
</dbReference>
<keyword evidence="2" id="KW-0472">Membrane</keyword>
<dbReference type="Gene3D" id="3.10.560.10">
    <property type="entry name" value="Outer membrane lipoprotein wza domain like"/>
    <property type="match status" value="1"/>
</dbReference>
<dbReference type="GO" id="GO:0003677">
    <property type="term" value="F:DNA binding"/>
    <property type="evidence" value="ECO:0007669"/>
    <property type="project" value="UniProtKB-KW"/>
</dbReference>
<dbReference type="NCBIfam" id="TIGR00426">
    <property type="entry name" value="competence protein ComEA helix-hairpin-helix repeat region"/>
    <property type="match status" value="1"/>
</dbReference>
<dbReference type="InterPro" id="IPR003583">
    <property type="entry name" value="Hlx-hairpin-Hlx_DNA-bd_motif"/>
</dbReference>
<dbReference type="SUPFAM" id="SSF47781">
    <property type="entry name" value="RuvA domain 2-like"/>
    <property type="match status" value="1"/>
</dbReference>
<evidence type="ECO:0000313" key="5">
    <source>
        <dbReference type="Proteomes" id="UP000477722"/>
    </source>
</evidence>
<feature type="domain" description="Helix-hairpin-helix DNA-binding motif class 1" evidence="3">
    <location>
        <begin position="278"/>
        <end position="297"/>
    </location>
</feature>
<feature type="region of interest" description="Disordered" evidence="1">
    <location>
        <begin position="230"/>
        <end position="272"/>
    </location>
</feature>
<feature type="domain" description="Helix-hairpin-helix DNA-binding motif class 1" evidence="3">
    <location>
        <begin position="308"/>
        <end position="327"/>
    </location>
</feature>
<feature type="compositionally biased region" description="Pro residues" evidence="1">
    <location>
        <begin position="38"/>
        <end position="49"/>
    </location>
</feature>
<feature type="compositionally biased region" description="Low complexity" evidence="1">
    <location>
        <begin position="258"/>
        <end position="270"/>
    </location>
</feature>
<keyword evidence="2" id="KW-0812">Transmembrane</keyword>
<feature type="compositionally biased region" description="Basic and acidic residues" evidence="1">
    <location>
        <begin position="12"/>
        <end position="34"/>
    </location>
</feature>
<dbReference type="Proteomes" id="UP000477722">
    <property type="component" value="Unassembled WGS sequence"/>
</dbReference>
<dbReference type="EMBL" id="JAAKZZ010000878">
    <property type="protein sequence ID" value="NGO73746.1"/>
    <property type="molecule type" value="Genomic_DNA"/>
</dbReference>
<dbReference type="Gene3D" id="1.10.150.320">
    <property type="entry name" value="Photosystem II 12 kDa extrinsic protein"/>
    <property type="match status" value="1"/>
</dbReference>
<evidence type="ECO:0000313" key="4">
    <source>
        <dbReference type="EMBL" id="NGO73746.1"/>
    </source>
</evidence>
<evidence type="ECO:0000256" key="2">
    <source>
        <dbReference type="SAM" id="Phobius"/>
    </source>
</evidence>
<accession>A0A6G4X876</accession>
<feature type="region of interest" description="Disordered" evidence="1">
    <location>
        <begin position="1"/>
        <end position="79"/>
    </location>
</feature>